<dbReference type="PROSITE" id="PS00893">
    <property type="entry name" value="NUDIX_BOX"/>
    <property type="match status" value="1"/>
</dbReference>
<keyword evidence="1" id="KW-0378">Hydrolase</keyword>
<evidence type="ECO:0000256" key="1">
    <source>
        <dbReference type="ARBA" id="ARBA00022801"/>
    </source>
</evidence>
<dbReference type="SUPFAM" id="SSF55811">
    <property type="entry name" value="Nudix"/>
    <property type="match status" value="1"/>
</dbReference>
<protein>
    <recommendedName>
        <fullName evidence="2">Nudix hydrolase domain-containing protein</fullName>
    </recommendedName>
</protein>
<dbReference type="Pfam" id="PF00293">
    <property type="entry name" value="NUDIX"/>
    <property type="match status" value="1"/>
</dbReference>
<name>A0A075I719_9EURY</name>
<dbReference type="InterPro" id="IPR020084">
    <property type="entry name" value="NUDIX_hydrolase_CS"/>
</dbReference>
<reference evidence="3" key="1">
    <citation type="journal article" date="2014" name="Genome Biol. Evol.">
        <title>Pangenome evidence for extensive interdomain horizontal transfer affecting lineage core and shell genes in uncultured planktonic thaumarchaeota and euryarchaeota.</title>
        <authorList>
            <person name="Deschamps P."/>
            <person name="Zivanovic Y."/>
            <person name="Moreira D."/>
            <person name="Rodriguez-Valera F."/>
            <person name="Lopez-Garcia P."/>
        </authorList>
    </citation>
    <scope>NUCLEOTIDE SEQUENCE</scope>
</reference>
<dbReference type="PROSITE" id="PS51462">
    <property type="entry name" value="NUDIX"/>
    <property type="match status" value="1"/>
</dbReference>
<accession>A0A075I719</accession>
<organism evidence="3">
    <name type="scientific">uncultured marine group II/III euryarchaeote SAT1000_18_B12</name>
    <dbReference type="NCBI Taxonomy" id="1456563"/>
    <lineage>
        <taxon>Archaea</taxon>
        <taxon>Methanobacteriati</taxon>
        <taxon>Methanobacteriota</taxon>
        <taxon>environmental samples</taxon>
    </lineage>
</organism>
<proteinExistence type="predicted"/>
<dbReference type="AlphaFoldDB" id="A0A075I719"/>
<sequence>MTEAFVLAWTTSTLNDGEVYWIMVRDAKRGWELPGGKINEGEAIEEAALRELFEETGLLGTAKAYDSSIVEGGHVVWIEVEEEPVHESWQSPEHRIEEVGWCMQIPHDTAWDSKEIEKMLGHDWSAATILWS</sequence>
<evidence type="ECO:0000259" key="2">
    <source>
        <dbReference type="PROSITE" id="PS51462"/>
    </source>
</evidence>
<dbReference type="InterPro" id="IPR000086">
    <property type="entry name" value="NUDIX_hydrolase_dom"/>
</dbReference>
<dbReference type="Gene3D" id="3.90.79.10">
    <property type="entry name" value="Nucleoside Triphosphate Pyrophosphohydrolase"/>
    <property type="match status" value="1"/>
</dbReference>
<evidence type="ECO:0000313" key="3">
    <source>
        <dbReference type="EMBL" id="AIF23710.1"/>
    </source>
</evidence>
<dbReference type="GO" id="GO:0016787">
    <property type="term" value="F:hydrolase activity"/>
    <property type="evidence" value="ECO:0007669"/>
    <property type="project" value="UniProtKB-KW"/>
</dbReference>
<dbReference type="EMBL" id="KF901238">
    <property type="protein sequence ID" value="AIF23710.1"/>
    <property type="molecule type" value="Genomic_DNA"/>
</dbReference>
<dbReference type="InterPro" id="IPR020476">
    <property type="entry name" value="Nudix_hydrolase"/>
</dbReference>
<dbReference type="PRINTS" id="PR00502">
    <property type="entry name" value="NUDIXFAMILY"/>
</dbReference>
<feature type="domain" description="Nudix hydrolase" evidence="2">
    <location>
        <begin position="1"/>
        <end position="127"/>
    </location>
</feature>
<dbReference type="InterPro" id="IPR015797">
    <property type="entry name" value="NUDIX_hydrolase-like_dom_sf"/>
</dbReference>